<evidence type="ECO:0000256" key="1">
    <source>
        <dbReference type="ARBA" id="ARBA00022741"/>
    </source>
</evidence>
<dbReference type="InterPro" id="IPR014819">
    <property type="entry name" value="PriCT_2"/>
</dbReference>
<dbReference type="InterPro" id="IPR036844">
    <property type="entry name" value="Hint_dom_sf"/>
</dbReference>
<dbReference type="InterPro" id="IPR007869">
    <property type="entry name" value="Homing_endonuc_PI-Sce"/>
</dbReference>
<dbReference type="Pfam" id="PF05204">
    <property type="entry name" value="Hom_end"/>
    <property type="match status" value="1"/>
</dbReference>
<evidence type="ECO:0000256" key="3">
    <source>
        <dbReference type="ARBA" id="ARBA00022840"/>
    </source>
</evidence>
<dbReference type="Pfam" id="PF08706">
    <property type="entry name" value="D5_N"/>
    <property type="match status" value="1"/>
</dbReference>
<dbReference type="Pfam" id="PF23162">
    <property type="entry name" value="AEP_C962R"/>
    <property type="match status" value="1"/>
</dbReference>
<dbReference type="GO" id="GO:0004519">
    <property type="term" value="F:endonuclease activity"/>
    <property type="evidence" value="ECO:0007669"/>
    <property type="project" value="InterPro"/>
</dbReference>
<dbReference type="Gene3D" id="3.10.28.10">
    <property type="entry name" value="Homing endonucleases"/>
    <property type="match status" value="1"/>
</dbReference>
<dbReference type="EMBL" id="MK071982">
    <property type="protein sequence ID" value="AYV76011.1"/>
    <property type="molecule type" value="Genomic_DNA"/>
</dbReference>
<dbReference type="InterPro" id="IPR014818">
    <property type="entry name" value="Phage/plasmid_primase_P4_C"/>
</dbReference>
<accession>A0A3G4ZPV6</accession>
<dbReference type="InterPro" id="IPR045455">
    <property type="entry name" value="NrS-1_pol-like_helicase"/>
</dbReference>
<dbReference type="Gene3D" id="2.170.16.10">
    <property type="entry name" value="Hedgehog/Intein (Hint) domain"/>
    <property type="match status" value="1"/>
</dbReference>
<dbReference type="PANTHER" id="PTHR35372:SF2">
    <property type="entry name" value="SF3 HELICASE DOMAIN-CONTAINING PROTEIN"/>
    <property type="match status" value="1"/>
</dbReference>
<dbReference type="GO" id="GO:0005524">
    <property type="term" value="F:ATP binding"/>
    <property type="evidence" value="ECO:0007669"/>
    <property type="project" value="UniProtKB-KW"/>
</dbReference>
<dbReference type="GO" id="GO:0003677">
    <property type="term" value="F:DNA binding"/>
    <property type="evidence" value="ECO:0007669"/>
    <property type="project" value="InterPro"/>
</dbReference>
<dbReference type="GO" id="GO:0016817">
    <property type="term" value="F:hydrolase activity, acting on acid anhydrides"/>
    <property type="evidence" value="ECO:0007669"/>
    <property type="project" value="InterPro"/>
</dbReference>
<dbReference type="PROSITE" id="PS51206">
    <property type="entry name" value="SF3_HELICASE_1"/>
    <property type="match status" value="1"/>
</dbReference>
<dbReference type="GO" id="GO:0030908">
    <property type="term" value="P:protein splicing"/>
    <property type="evidence" value="ECO:0007669"/>
    <property type="project" value="InterPro"/>
</dbReference>
<dbReference type="InterPro" id="IPR051620">
    <property type="entry name" value="ORF904-like_C"/>
</dbReference>
<proteinExistence type="predicted"/>
<dbReference type="Pfam" id="PF19263">
    <property type="entry name" value="DUF5906"/>
    <property type="match status" value="1"/>
</dbReference>
<evidence type="ECO:0000256" key="2">
    <source>
        <dbReference type="ARBA" id="ARBA00022801"/>
    </source>
</evidence>
<dbReference type="GO" id="GO:0004386">
    <property type="term" value="F:helicase activity"/>
    <property type="evidence" value="ECO:0007669"/>
    <property type="project" value="UniProtKB-KW"/>
</dbReference>
<keyword evidence="2" id="KW-0378">Hydrolase</keyword>
<dbReference type="InterPro" id="IPR007868">
    <property type="entry name" value="Hom_end_hint"/>
</dbReference>
<dbReference type="InterPro" id="IPR056443">
    <property type="entry name" value="AEP_C962R"/>
</dbReference>
<dbReference type="InterPro" id="IPR014015">
    <property type="entry name" value="Helicase_SF3_DNA-vir"/>
</dbReference>
<reference evidence="5" key="1">
    <citation type="submission" date="2018-10" db="EMBL/GenBank/DDBJ databases">
        <title>Hidden diversity of soil giant viruses.</title>
        <authorList>
            <person name="Schulz F."/>
            <person name="Alteio L."/>
            <person name="Goudeau D."/>
            <person name="Ryan E.M."/>
            <person name="Malmstrom R.R."/>
            <person name="Blanchard J."/>
            <person name="Woyke T."/>
        </authorList>
    </citation>
    <scope>NUCLEOTIDE SEQUENCE</scope>
    <source>
        <strain evidence="5">TEV1</strain>
    </source>
</reference>
<dbReference type="Pfam" id="PF05203">
    <property type="entry name" value="Hom_end_hint"/>
    <property type="match status" value="1"/>
</dbReference>
<feature type="domain" description="SF3 helicase" evidence="4">
    <location>
        <begin position="934"/>
        <end position="1108"/>
    </location>
</feature>
<organism evidence="5">
    <name type="scientific">Terrestrivirus sp</name>
    <dbReference type="NCBI Taxonomy" id="2487775"/>
    <lineage>
        <taxon>Viruses</taxon>
        <taxon>Varidnaviria</taxon>
        <taxon>Bamfordvirae</taxon>
        <taxon>Nucleocytoviricota</taxon>
        <taxon>Megaviricetes</taxon>
        <taxon>Imitervirales</taxon>
        <taxon>Mimiviridae</taxon>
        <taxon>Klosneuvirinae</taxon>
    </lineage>
</organism>
<dbReference type="SMART" id="SM00885">
    <property type="entry name" value="D5_N"/>
    <property type="match status" value="1"/>
</dbReference>
<dbReference type="SUPFAM" id="SSF55608">
    <property type="entry name" value="Homing endonucleases"/>
    <property type="match status" value="1"/>
</dbReference>
<dbReference type="InterPro" id="IPR027434">
    <property type="entry name" value="Homing_endonucl"/>
</dbReference>
<protein>
    <submittedName>
        <fullName evidence="5">D5-like helicase-primase</fullName>
    </submittedName>
</protein>
<keyword evidence="5" id="KW-0347">Helicase</keyword>
<evidence type="ECO:0000259" key="4">
    <source>
        <dbReference type="PROSITE" id="PS51206"/>
    </source>
</evidence>
<sequence length="1232" mass="143443">MPQNNRQVNLLNNIDIKNLLEFLEYHAVHGEGVEHTHTAYGPPYGKFNIKDENNDLDKFLILYKKALMAYKYAEVEPTLHIIERPKRVGPFVIDLDFRQNEKERRYTKAQVNNIVNKFNNKIKEYIKVSDKTNDVQAFVCEKDHATYDEKHNNYKDGFHIMYPHVVIDASLRYLILEEVRDEVKTEGILDKIGLKNTYEDIFDISVVYRNGWFMYGSKKDKGGQIYKLTQIYNGNGIETNIDLYDADELVVLLCLRQYFQDDCLSLNDKYNNDEFKAILNDEFDKFHGKKNKNNKNNKENDKPIDTETDKLRAEYKKQINNKVRQTSTKKEIEIAKKLTDILSENRATDYHKWLHVGWTLYNIDESLLEDYIKFSKKCPGKYHDGCCEKVWNNARTTDQDGFTIASLYWWAKEDDPKKYGEVLRESLSSYAIEAKKGSHNAMAKYVYATYNHIYKCASIKKNVWYEFQGNKWVQIDSAYTLANRLSDEVTSEFAILASSYLANVGNQKGQDRDESMATGTDILKIVDKLNNQGFKNTVIEACAQRFYDPKFEEKLDNNPFLVGFENGVFDLLNGCFREGTPDDFITMSTGYDYKEHDENDSTVREIEAFFCKLMTEEDMRTYVLTLLSSYFDGRCKDQNFILWTGSGCHKKGTKIMMHNGSIKNVEDIRITDKLMGNDSMPRTVHQLIKGFDDMYEIKNKLDDTSYTVNKDHRLALKYTGCNITSYSSRQKQYINVWNEFDDTYGIIPKKKVIKSNEFNNTIFEQMKEFSENNERNNSNFVQKGHILITTVSKFLQLPEEIRDLFTGFRCPVEFNKTQIYNDPYEAGENLQEYIPKEYIYNTRNIRLEYLAGIIDGQMGNTCTNTKGYYEIKLESEKITNDIIFLARSLGLNAKCCNNNIAQISGDLNMIPTRRSHQCKNCSSENNNYDLTYPIEIIYVEKDDYYGFELSDNGSYLLEDFTRTFNSNGKSTTLDLMRYTLGDYFGVLPTTVLTKKRGSSSSATPELADKRGKRLLVIQEPEHDDIIYVGQMKNLTGADWIEARALYGDPFMYKPQFKLLLACNELPQVPAHDGGTWRRLRVSPWESEFVDGPLQHNRQFPKDKELGEKMKNWGPAFSWILLSKYYPIYNKQGLFEPDKIKQFTDKYKKDTDTYYEYLRDIMVITKDPGDQESVANMYSNFKGWYFEGYSAKAPPRKDFANYIANAGYKVINGVVRGMRFRGPEDKVLDEDEE</sequence>
<keyword evidence="3" id="KW-0067">ATP-binding</keyword>
<name>A0A3G4ZPV6_9VIRU</name>
<gene>
    <name evidence="5" type="ORF">Terrestrivirus4_59</name>
</gene>
<evidence type="ECO:0000313" key="5">
    <source>
        <dbReference type="EMBL" id="AYV76011.1"/>
    </source>
</evidence>
<keyword evidence="1" id="KW-0547">Nucleotide-binding</keyword>
<dbReference type="PANTHER" id="PTHR35372">
    <property type="entry name" value="ATP BINDING PROTEIN-RELATED"/>
    <property type="match status" value="1"/>
</dbReference>
<dbReference type="SUPFAM" id="SSF51294">
    <property type="entry name" value="Hedgehog/intein (Hint) domain"/>
    <property type="match status" value="1"/>
</dbReference>
<dbReference type="Pfam" id="PF08707">
    <property type="entry name" value="PriCT_2"/>
    <property type="match status" value="1"/>
</dbReference>